<name>A0A192YL29_LACPN</name>
<dbReference type="AlphaFoldDB" id="A0A192YL29"/>
<protein>
    <recommendedName>
        <fullName evidence="3">DUF5405 domain-containing protein</fullName>
    </recommendedName>
</protein>
<evidence type="ECO:0000313" key="2">
    <source>
        <dbReference type="Proteomes" id="UP000094892"/>
    </source>
</evidence>
<dbReference type="RefSeq" id="WP_063487063.1">
    <property type="nucleotide sequence ID" value="NZ_CP016071.1"/>
</dbReference>
<dbReference type="Proteomes" id="UP000094892">
    <property type="component" value="Unassembled WGS sequence"/>
</dbReference>
<reference evidence="1 2" key="1">
    <citation type="submission" date="2016-08" db="EMBL/GenBank/DDBJ databases">
        <title>Genome sequencing of Lactobacillus plantarum JSA22, isolated from fermented soybean paste.</title>
        <authorList>
            <person name="Choi H.S."/>
        </authorList>
    </citation>
    <scope>NUCLEOTIDE SEQUENCE [LARGE SCALE GENOMIC DNA]</scope>
    <source>
        <strain evidence="1 2">JSA22</strain>
    </source>
</reference>
<accession>A0A192YL29</accession>
<organism evidence="1 2">
    <name type="scientific">Lactiplantibacillus plantarum</name>
    <name type="common">Lactobacillus plantarum</name>
    <dbReference type="NCBI Taxonomy" id="1590"/>
    <lineage>
        <taxon>Bacteria</taxon>
        <taxon>Bacillati</taxon>
        <taxon>Bacillota</taxon>
        <taxon>Bacilli</taxon>
        <taxon>Lactobacillales</taxon>
        <taxon>Lactobacillaceae</taxon>
        <taxon>Lactiplantibacillus</taxon>
    </lineage>
</organism>
<evidence type="ECO:0000313" key="1">
    <source>
        <dbReference type="EMBL" id="ODO61332.1"/>
    </source>
</evidence>
<gene>
    <name evidence="1" type="ORF">LPJSA22_01307</name>
</gene>
<dbReference type="PATRIC" id="fig|1590.203.peg.18"/>
<dbReference type="EMBL" id="MCOL01000001">
    <property type="protein sequence ID" value="ODO61332.1"/>
    <property type="molecule type" value="Genomic_DNA"/>
</dbReference>
<proteinExistence type="predicted"/>
<sequence>MIDMKIGQYHLTSDKYEVKVNRMSLDSHGHPVTSYDEKSGINRLVEVPLAHCKNVEDALRWLRGYLIRTGSEHIKTVDQLARENKKIEQQFDTYIKERVPEGL</sequence>
<evidence type="ECO:0008006" key="3">
    <source>
        <dbReference type="Google" id="ProtNLM"/>
    </source>
</evidence>
<comment type="caution">
    <text evidence="1">The sequence shown here is derived from an EMBL/GenBank/DDBJ whole genome shotgun (WGS) entry which is preliminary data.</text>
</comment>